<protein>
    <submittedName>
        <fullName evidence="1">Uncharacterized protein</fullName>
    </submittedName>
</protein>
<dbReference type="Proteomes" id="UP000054995">
    <property type="component" value="Unassembled WGS sequence"/>
</dbReference>
<reference evidence="1 2" key="1">
    <citation type="submission" date="2015-01" db="EMBL/GenBank/DDBJ databases">
        <title>Evolution of Trichinella species and genotypes.</title>
        <authorList>
            <person name="Korhonen P.K."/>
            <person name="Edoardo P."/>
            <person name="Giuseppe L.R."/>
            <person name="Gasser R.B."/>
        </authorList>
    </citation>
    <scope>NUCLEOTIDE SEQUENCE [LARGE SCALE GENOMIC DNA]</scope>
    <source>
        <strain evidence="1">ISS470</strain>
    </source>
</reference>
<evidence type="ECO:0000313" key="2">
    <source>
        <dbReference type="Proteomes" id="UP000054995"/>
    </source>
</evidence>
<sequence>MRSSNRLTAKPKSVVTRKAITMARGWSKRTTKWSLMYQRSHGSRNSKLRNKKLVQAPQRTWVCAHNTTI</sequence>
<evidence type="ECO:0000313" key="1">
    <source>
        <dbReference type="EMBL" id="KRY88664.1"/>
    </source>
</evidence>
<proteinExistence type="predicted"/>
<dbReference type="AlphaFoldDB" id="A0A0V1FRK4"/>
<organism evidence="1 2">
    <name type="scientific">Trichinella pseudospiralis</name>
    <name type="common">Parasitic roundworm</name>
    <dbReference type="NCBI Taxonomy" id="6337"/>
    <lineage>
        <taxon>Eukaryota</taxon>
        <taxon>Metazoa</taxon>
        <taxon>Ecdysozoa</taxon>
        <taxon>Nematoda</taxon>
        <taxon>Enoplea</taxon>
        <taxon>Dorylaimia</taxon>
        <taxon>Trichinellida</taxon>
        <taxon>Trichinellidae</taxon>
        <taxon>Trichinella</taxon>
    </lineage>
</organism>
<name>A0A0V1FRK4_TRIPS</name>
<dbReference type="EMBL" id="JYDT01000039">
    <property type="protein sequence ID" value="KRY88664.1"/>
    <property type="molecule type" value="Genomic_DNA"/>
</dbReference>
<keyword evidence="2" id="KW-1185">Reference proteome</keyword>
<accession>A0A0V1FRK4</accession>
<gene>
    <name evidence="1" type="ORF">T4D_16433</name>
</gene>
<comment type="caution">
    <text evidence="1">The sequence shown here is derived from an EMBL/GenBank/DDBJ whole genome shotgun (WGS) entry which is preliminary data.</text>
</comment>